<dbReference type="VEuPathDB" id="TriTrypDB:LpyrH10_07_1590"/>
<dbReference type="PANTHER" id="PTHR24114:SF2">
    <property type="entry name" value="F-BOX DOMAIN-CONTAINING PROTEIN-RELATED"/>
    <property type="match status" value="1"/>
</dbReference>
<dbReference type="Gene3D" id="3.80.10.10">
    <property type="entry name" value="Ribonuclease Inhibitor"/>
    <property type="match status" value="2"/>
</dbReference>
<evidence type="ECO:0000313" key="3">
    <source>
        <dbReference type="Proteomes" id="UP000037923"/>
    </source>
</evidence>
<protein>
    <submittedName>
        <fullName evidence="2">Putative leucine-rich repeat protein</fullName>
    </submittedName>
</protein>
<dbReference type="OrthoDB" id="245638at2759"/>
<dbReference type="RefSeq" id="XP_015659403.1">
    <property type="nucleotide sequence ID" value="XM_015802002.1"/>
</dbReference>
<dbReference type="SUPFAM" id="SSF52047">
    <property type="entry name" value="RNI-like"/>
    <property type="match status" value="1"/>
</dbReference>
<dbReference type="InterPro" id="IPR032675">
    <property type="entry name" value="LRR_dom_sf"/>
</dbReference>
<name>A0A0N0DVX2_LEPPY</name>
<evidence type="ECO:0000313" key="2">
    <source>
        <dbReference type="EMBL" id="KPA80964.1"/>
    </source>
</evidence>
<dbReference type="EMBL" id="LGTL01000007">
    <property type="protein sequence ID" value="KPA80964.1"/>
    <property type="molecule type" value="Genomic_DNA"/>
</dbReference>
<evidence type="ECO:0000256" key="1">
    <source>
        <dbReference type="SAM" id="MobiDB-lite"/>
    </source>
</evidence>
<feature type="compositionally biased region" description="Low complexity" evidence="1">
    <location>
        <begin position="1"/>
        <end position="12"/>
    </location>
</feature>
<dbReference type="InterPro" id="IPR001611">
    <property type="entry name" value="Leu-rich_rpt"/>
</dbReference>
<dbReference type="PANTHER" id="PTHR24114">
    <property type="entry name" value="LEUCINE RICH REPEAT FAMILY PROTEIN"/>
    <property type="match status" value="1"/>
</dbReference>
<comment type="caution">
    <text evidence="2">The sequence shown here is derived from an EMBL/GenBank/DDBJ whole genome shotgun (WGS) entry which is preliminary data.</text>
</comment>
<gene>
    <name evidence="2" type="ORF">ABB37_04352</name>
</gene>
<dbReference type="SMART" id="SM00368">
    <property type="entry name" value="LRR_RI"/>
    <property type="match status" value="7"/>
</dbReference>
<dbReference type="GeneID" id="26904643"/>
<feature type="region of interest" description="Disordered" evidence="1">
    <location>
        <begin position="1"/>
        <end position="22"/>
    </location>
</feature>
<organism evidence="2 3">
    <name type="scientific">Leptomonas pyrrhocoris</name>
    <name type="common">Firebug parasite</name>
    <dbReference type="NCBI Taxonomy" id="157538"/>
    <lineage>
        <taxon>Eukaryota</taxon>
        <taxon>Discoba</taxon>
        <taxon>Euglenozoa</taxon>
        <taxon>Kinetoplastea</taxon>
        <taxon>Metakinetoplastina</taxon>
        <taxon>Trypanosomatida</taxon>
        <taxon>Trypanosomatidae</taxon>
        <taxon>Leishmaniinae</taxon>
        <taxon>Leptomonas</taxon>
    </lineage>
</organism>
<proteinExistence type="predicted"/>
<sequence length="399" mass="42055">MTSFAEHPPAAAEDPEQSSSQIQLVAYEEEPPRCKSQEEILAERLLALKKFQYAIPADPEGDETGAQMYLAACAAVKTSGMKGPTQSIARDLAMNGEMLDLSYAGLGVKGCAALAAALRVNSAVQTLVLVGNFITPSAALEVVTAINEVLSVYSLNLSKNQLGRVEAMRKRTDNLSNVSGGTVVDRVLAPGGVLRTLSLRENHLGDTDVATFADTLAENVTLQELDLSYNCIGYAGASELAKVLARNGDLRLLNLEWNPLRAAGAHLLLSEGLLQNNTIKQCNLSSCGLDDKCGQLVARVVSENAIEEVIVANNRITHVGAEAIARALPSTSALTTLVMDGNPLGDEGSAALLDAALSGSVATLRVLSLQHCSCNNPETLRRGQTGSTSTLTIRISESV</sequence>
<dbReference type="InterPro" id="IPR052394">
    <property type="entry name" value="LRR-containing"/>
</dbReference>
<dbReference type="Pfam" id="PF13516">
    <property type="entry name" value="LRR_6"/>
    <property type="match status" value="2"/>
</dbReference>
<dbReference type="OMA" id="LQHCSCN"/>
<reference evidence="2 3" key="1">
    <citation type="submission" date="2015-07" db="EMBL/GenBank/DDBJ databases">
        <title>High-quality genome of monoxenous trypanosomatid Leptomonas pyrrhocoris.</title>
        <authorList>
            <person name="Flegontov P."/>
            <person name="Butenko A."/>
            <person name="Firsov S."/>
            <person name="Vlcek C."/>
            <person name="Logacheva M.D."/>
            <person name="Field M."/>
            <person name="Filatov D."/>
            <person name="Flegontova O."/>
            <person name="Gerasimov E."/>
            <person name="Jackson A.P."/>
            <person name="Kelly S."/>
            <person name="Opperdoes F."/>
            <person name="O'Reilly A."/>
            <person name="Votypka J."/>
            <person name="Yurchenko V."/>
            <person name="Lukes J."/>
        </authorList>
    </citation>
    <scope>NUCLEOTIDE SEQUENCE [LARGE SCALE GENOMIC DNA]</scope>
    <source>
        <strain evidence="2">H10</strain>
    </source>
</reference>
<dbReference type="Proteomes" id="UP000037923">
    <property type="component" value="Unassembled WGS sequence"/>
</dbReference>
<keyword evidence="3" id="KW-1185">Reference proteome</keyword>
<accession>A0A0N0DVX2</accession>
<dbReference type="AlphaFoldDB" id="A0A0N0DVX2"/>